<dbReference type="RefSeq" id="XP_065823552.1">
    <property type="nucleotide sequence ID" value="XM_065967480.1"/>
</dbReference>
<dbReference type="Proteomes" id="UP000322225">
    <property type="component" value="Chromosome 7"/>
</dbReference>
<feature type="binding site" evidence="11">
    <location>
        <begin position="273"/>
        <end position="274"/>
    </location>
    <ligand>
        <name>NAD(+)</name>
        <dbReference type="ChEBI" id="CHEBI:57540"/>
    </ligand>
</feature>
<dbReference type="InterPro" id="IPR017328">
    <property type="entry name" value="Sirtuin_class_I"/>
</dbReference>
<evidence type="ECO:0000256" key="7">
    <source>
        <dbReference type="ARBA" id="ARBA00023027"/>
    </source>
</evidence>
<dbReference type="InterPro" id="IPR003000">
    <property type="entry name" value="Sirtuin"/>
</dbReference>
<dbReference type="Gene3D" id="3.30.1600.10">
    <property type="entry name" value="SIR2/SIRT2 'Small Domain"/>
    <property type="match status" value="1"/>
</dbReference>
<keyword evidence="7 9" id="KW-0520">NAD</keyword>
<feature type="binding site" evidence="12 13">
    <location>
        <position position="196"/>
    </location>
    <ligand>
        <name>Zn(2+)</name>
        <dbReference type="ChEBI" id="CHEBI:29105"/>
    </ligand>
</feature>
<feature type="region of interest" description="Disordered" evidence="14">
    <location>
        <begin position="1"/>
        <end position="62"/>
    </location>
</feature>
<feature type="binding site" evidence="11">
    <location>
        <begin position="297"/>
        <end position="299"/>
    </location>
    <ligand>
        <name>NAD(+)</name>
        <dbReference type="ChEBI" id="CHEBI:57540"/>
    </ligand>
</feature>
<dbReference type="GO" id="GO:0005634">
    <property type="term" value="C:nucleus"/>
    <property type="evidence" value="ECO:0007669"/>
    <property type="project" value="TreeGrafter"/>
</dbReference>
<dbReference type="PIRSF" id="PIRSF037938">
    <property type="entry name" value="SIR2_euk"/>
    <property type="match status" value="1"/>
</dbReference>
<keyword evidence="3 9" id="KW-0808">Transferase</keyword>
<comment type="cofactor">
    <cofactor evidence="12">
        <name>Zn(2+)</name>
        <dbReference type="ChEBI" id="CHEBI:29105"/>
    </cofactor>
    <text evidence="12">Binds 1 zinc ion per subunit.</text>
</comment>
<feature type="binding site" evidence="11">
    <location>
        <begin position="168"/>
        <end position="171"/>
    </location>
    <ligand>
        <name>NAD(+)</name>
        <dbReference type="ChEBI" id="CHEBI:57540"/>
    </ligand>
</feature>
<dbReference type="EMBL" id="CP144057">
    <property type="protein sequence ID" value="WWD19882.1"/>
    <property type="molecule type" value="Genomic_DNA"/>
</dbReference>
<keyword evidence="5 9" id="KW-0862">Zinc</keyword>
<comment type="similarity">
    <text evidence="2 9">Belongs to the sirtuin family. Class I subfamily.</text>
</comment>
<dbReference type="InterPro" id="IPR026591">
    <property type="entry name" value="Sirtuin_cat_small_dom_sf"/>
</dbReference>
<feature type="compositionally biased region" description="Basic and acidic residues" evidence="14">
    <location>
        <begin position="14"/>
        <end position="27"/>
    </location>
</feature>
<organism evidence="16 17">
    <name type="scientific">Kwoniella shandongensis</name>
    <dbReference type="NCBI Taxonomy" id="1734106"/>
    <lineage>
        <taxon>Eukaryota</taxon>
        <taxon>Fungi</taxon>
        <taxon>Dikarya</taxon>
        <taxon>Basidiomycota</taxon>
        <taxon>Agaricomycotina</taxon>
        <taxon>Tremellomycetes</taxon>
        <taxon>Tremellales</taxon>
        <taxon>Cryptococcaceae</taxon>
        <taxon>Kwoniella</taxon>
    </lineage>
</organism>
<comment type="subcellular location">
    <subcellularLocation>
        <location evidence="1">Mitochondrion</location>
    </subcellularLocation>
</comment>
<protein>
    <recommendedName>
        <fullName evidence="9">NAD-dependent protein deacetylase</fullName>
        <ecNumber evidence="9">2.3.1.286</ecNumber>
    </recommendedName>
</protein>
<dbReference type="GO" id="GO:0005739">
    <property type="term" value="C:mitochondrion"/>
    <property type="evidence" value="ECO:0007669"/>
    <property type="project" value="UniProtKB-SubCell"/>
</dbReference>
<dbReference type="Pfam" id="PF02146">
    <property type="entry name" value="SIR2"/>
    <property type="match status" value="1"/>
</dbReference>
<feature type="binding site" evidence="11">
    <location>
        <begin position="96"/>
        <end position="98"/>
    </location>
    <ligand>
        <name>NAD(+)</name>
        <dbReference type="ChEBI" id="CHEBI:57540"/>
    </ligand>
</feature>
<evidence type="ECO:0000256" key="14">
    <source>
        <dbReference type="SAM" id="MobiDB-lite"/>
    </source>
</evidence>
<dbReference type="InterPro" id="IPR026590">
    <property type="entry name" value="Ssirtuin_cat_dom"/>
</dbReference>
<evidence type="ECO:0000313" key="16">
    <source>
        <dbReference type="EMBL" id="WWD19882.1"/>
    </source>
</evidence>
<evidence type="ECO:0000256" key="10">
    <source>
        <dbReference type="PIRSR" id="PIRSR037938-1"/>
    </source>
</evidence>
<dbReference type="GO" id="GO:0008270">
    <property type="term" value="F:zinc ion binding"/>
    <property type="evidence" value="ECO:0007669"/>
    <property type="project" value="UniProtKB-UniRule"/>
</dbReference>
<evidence type="ECO:0000256" key="5">
    <source>
        <dbReference type="ARBA" id="ARBA00022833"/>
    </source>
</evidence>
<dbReference type="InterPro" id="IPR050134">
    <property type="entry name" value="NAD-dep_sirtuin_deacylases"/>
</dbReference>
<gene>
    <name evidence="16" type="ORF">CI109_104351</name>
</gene>
<dbReference type="AlphaFoldDB" id="A0AAJ8LLD7"/>
<dbReference type="PANTHER" id="PTHR11085:SF6">
    <property type="entry name" value="NAD-DEPENDENT PROTEIN DEACETYLASE SIRTUIN-2"/>
    <property type="match status" value="1"/>
</dbReference>
<evidence type="ECO:0000256" key="3">
    <source>
        <dbReference type="ARBA" id="ARBA00022679"/>
    </source>
</evidence>
<feature type="binding site" evidence="12 13">
    <location>
        <position position="199"/>
    </location>
    <ligand>
        <name>Zn(2+)</name>
        <dbReference type="ChEBI" id="CHEBI:29105"/>
    </ligand>
</feature>
<dbReference type="KEGG" id="ksn:43589551"/>
<evidence type="ECO:0000256" key="4">
    <source>
        <dbReference type="ARBA" id="ARBA00022723"/>
    </source>
</evidence>
<dbReference type="PROSITE" id="PS50305">
    <property type="entry name" value="SIRTUIN"/>
    <property type="match status" value="1"/>
</dbReference>
<feature type="binding site" evidence="13">
    <location>
        <position position="221"/>
    </location>
    <ligand>
        <name>Zn(2+)</name>
        <dbReference type="ChEBI" id="CHEBI:29105"/>
    </ligand>
</feature>
<comment type="catalytic activity">
    <reaction evidence="9">
        <text>N(6)-acetyl-L-lysyl-[protein] + NAD(+) + H2O = 2''-O-acetyl-ADP-D-ribose + nicotinamide + L-lysyl-[protein]</text>
        <dbReference type="Rhea" id="RHEA:43636"/>
        <dbReference type="Rhea" id="RHEA-COMP:9752"/>
        <dbReference type="Rhea" id="RHEA-COMP:10731"/>
        <dbReference type="ChEBI" id="CHEBI:15377"/>
        <dbReference type="ChEBI" id="CHEBI:17154"/>
        <dbReference type="ChEBI" id="CHEBI:29969"/>
        <dbReference type="ChEBI" id="CHEBI:57540"/>
        <dbReference type="ChEBI" id="CHEBI:61930"/>
        <dbReference type="ChEBI" id="CHEBI:83767"/>
        <dbReference type="EC" id="2.3.1.286"/>
    </reaction>
</comment>
<evidence type="ECO:0000256" key="1">
    <source>
        <dbReference type="ARBA" id="ARBA00004173"/>
    </source>
</evidence>
<feature type="region of interest" description="Disordered" evidence="14">
    <location>
        <begin position="353"/>
        <end position="409"/>
    </location>
</feature>
<proteinExistence type="inferred from homology"/>
<evidence type="ECO:0000256" key="2">
    <source>
        <dbReference type="ARBA" id="ARBA00006924"/>
    </source>
</evidence>
<keyword evidence="8" id="KW-0496">Mitochondrion</keyword>
<keyword evidence="6" id="KW-0809">Transit peptide</keyword>
<dbReference type="PANTHER" id="PTHR11085">
    <property type="entry name" value="NAD-DEPENDENT PROTEIN DEACYLASE SIRTUIN-5, MITOCHONDRIAL-RELATED"/>
    <property type="match status" value="1"/>
</dbReference>
<feature type="compositionally biased region" description="Basic and acidic residues" evidence="14">
    <location>
        <begin position="372"/>
        <end position="392"/>
    </location>
</feature>
<name>A0AAJ8LLD7_9TREE</name>
<reference evidence="16" key="1">
    <citation type="submission" date="2017-08" db="EMBL/GenBank/DDBJ databases">
        <authorList>
            <person name="Cuomo C."/>
            <person name="Billmyre B."/>
            <person name="Heitman J."/>
        </authorList>
    </citation>
    <scope>NUCLEOTIDE SEQUENCE</scope>
    <source>
        <strain evidence="16">CBS 12478</strain>
    </source>
</reference>
<evidence type="ECO:0000256" key="9">
    <source>
        <dbReference type="PIRNR" id="PIRNR037938"/>
    </source>
</evidence>
<dbReference type="SUPFAM" id="SSF52467">
    <property type="entry name" value="DHS-like NAD/FAD-binding domain"/>
    <property type="match status" value="1"/>
</dbReference>
<feature type="binding site" evidence="11">
    <location>
        <begin position="86"/>
        <end position="90"/>
    </location>
    <ligand>
        <name>NAD(+)</name>
        <dbReference type="ChEBI" id="CHEBI:57540"/>
    </ligand>
</feature>
<dbReference type="EC" id="2.3.1.286" evidence="9"/>
<dbReference type="GO" id="GO:0070403">
    <property type="term" value="F:NAD+ binding"/>
    <property type="evidence" value="ECO:0007669"/>
    <property type="project" value="UniProtKB-UniRule"/>
</dbReference>
<keyword evidence="4 9" id="KW-0479">Metal-binding</keyword>
<evidence type="ECO:0000256" key="6">
    <source>
        <dbReference type="ARBA" id="ARBA00022946"/>
    </source>
</evidence>
<evidence type="ECO:0000256" key="12">
    <source>
        <dbReference type="PIRSR" id="PIRSR037938-3"/>
    </source>
</evidence>
<dbReference type="GeneID" id="43589551"/>
<sequence>MWETAETEPQSSSTRDETLVDDARSEDSDSTASESESSEASGSSSQQSGKETTAEDDLESEDDPLKRVARLIKSGKAKNIIFLLGAGISTSAGIPDFRSPSTGLYHNLQKLNLPFPEAVFELGFFKDRPEPFWALAKEIYPGKHYPTPTHYLLPLLNEHNVLRRVFTQNIDTLETLAGLPRDRLVEAHGSFATSHCLKCRREVDRDAVLRAGVRNGQVVRCDAASQGAKKGKKSVCGGLVKPDIVFFGENLPERFFRLIPDLKSCDLLVVIGTSLQVRPFSSLVDQVPRSCPRLLINREPVGPFEYISRSRSASSSRDMYWEGDADEGVWKLVKELGWEDELEEMIEVGREEIDRKEREATGVADDRDEGEEAAKRKAEKASKDVKEVVDEKGEGDELEEAIKRQLKLS</sequence>
<dbReference type="CDD" id="cd01408">
    <property type="entry name" value="SIRT1"/>
    <property type="match status" value="1"/>
</dbReference>
<feature type="domain" description="Deacetylase sirtuin-type" evidence="15">
    <location>
        <begin position="58"/>
        <end position="339"/>
    </location>
</feature>
<evidence type="ECO:0000256" key="11">
    <source>
        <dbReference type="PIRSR" id="PIRSR037938-2"/>
    </source>
</evidence>
<evidence type="ECO:0000256" key="8">
    <source>
        <dbReference type="ARBA" id="ARBA00023128"/>
    </source>
</evidence>
<keyword evidence="17" id="KW-1185">Reference proteome</keyword>
<reference evidence="16" key="2">
    <citation type="submission" date="2024-01" db="EMBL/GenBank/DDBJ databases">
        <title>Comparative genomics of Cryptococcus and Kwoniella reveals pathogenesis evolution and contrasting modes of karyotype evolution via chromosome fusion or intercentromeric recombination.</title>
        <authorList>
            <person name="Coelho M.A."/>
            <person name="David-Palma M."/>
            <person name="Shea T."/>
            <person name="Bowers K."/>
            <person name="McGinley-Smith S."/>
            <person name="Mohammad A.W."/>
            <person name="Gnirke A."/>
            <person name="Yurkov A.M."/>
            <person name="Nowrousian M."/>
            <person name="Sun S."/>
            <person name="Cuomo C.A."/>
            <person name="Heitman J."/>
        </authorList>
    </citation>
    <scope>NUCLEOTIDE SEQUENCE</scope>
    <source>
        <strain evidence="16">CBS 12478</strain>
    </source>
</reference>
<accession>A0AAJ8LLD7</accession>
<feature type="binding site" evidence="12 13">
    <location>
        <position position="236"/>
    </location>
    <ligand>
        <name>Zn(2+)</name>
        <dbReference type="ChEBI" id="CHEBI:29105"/>
    </ligand>
</feature>
<dbReference type="Gene3D" id="3.40.50.1220">
    <property type="entry name" value="TPP-binding domain"/>
    <property type="match status" value="1"/>
</dbReference>
<dbReference type="InterPro" id="IPR029035">
    <property type="entry name" value="DHS-like_NAD/FAD-binding_dom"/>
</dbReference>
<feature type="active site" description="Proton acceptor" evidence="10 13">
    <location>
        <position position="188"/>
    </location>
</feature>
<feature type="compositionally biased region" description="Low complexity" evidence="14">
    <location>
        <begin position="30"/>
        <end position="51"/>
    </location>
</feature>
<evidence type="ECO:0000313" key="17">
    <source>
        <dbReference type="Proteomes" id="UP000322225"/>
    </source>
</evidence>
<evidence type="ECO:0000259" key="15">
    <source>
        <dbReference type="PROSITE" id="PS50305"/>
    </source>
</evidence>
<dbReference type="GO" id="GO:0017136">
    <property type="term" value="F:histone deacetylase activity, NAD-dependent"/>
    <property type="evidence" value="ECO:0007669"/>
    <property type="project" value="InterPro"/>
</dbReference>
<evidence type="ECO:0000256" key="13">
    <source>
        <dbReference type="PROSITE-ProRule" id="PRU00236"/>
    </source>
</evidence>